<reference evidence="2 3" key="1">
    <citation type="submission" date="2018-06" db="EMBL/GenBank/DDBJ databases">
        <authorList>
            <consortium name="Pathogen Informatics"/>
            <person name="Doyle S."/>
        </authorList>
    </citation>
    <scope>NUCLEOTIDE SEQUENCE [LARGE SCALE GENOMIC DNA]</scope>
    <source>
        <strain evidence="2 3">NCTC12151</strain>
    </source>
</reference>
<evidence type="ECO:0000256" key="1">
    <source>
        <dbReference type="PROSITE-ProRule" id="PRU00420"/>
    </source>
</evidence>
<name>A0A2X4XKX6_9GAMM</name>
<keyword evidence="3" id="KW-1185">Reference proteome</keyword>
<dbReference type="KEGG" id="lri:NCTC12151_01091"/>
<gene>
    <name evidence="2" type="ORF">NCTC12151_01091</name>
</gene>
<dbReference type="Proteomes" id="UP000249005">
    <property type="component" value="Chromosome 1"/>
</dbReference>
<dbReference type="Pfam" id="PF03829">
    <property type="entry name" value="PTSIIA_gutA"/>
    <property type="match status" value="1"/>
</dbReference>
<organism evidence="2 3">
    <name type="scientific">Leminorella richardii</name>
    <dbReference type="NCBI Taxonomy" id="158841"/>
    <lineage>
        <taxon>Bacteria</taxon>
        <taxon>Pseudomonadati</taxon>
        <taxon>Pseudomonadota</taxon>
        <taxon>Gammaproteobacteria</taxon>
        <taxon>Enterobacterales</taxon>
        <taxon>Budviciaceae</taxon>
        <taxon>Leminorella</taxon>
    </lineage>
</organism>
<dbReference type="SUPFAM" id="SSF141530">
    <property type="entry name" value="PTSIIA/GutA-like"/>
    <property type="match status" value="1"/>
</dbReference>
<dbReference type="PROSITE" id="PS51097">
    <property type="entry name" value="PTS_EIIA_TYPE_5"/>
    <property type="match status" value="1"/>
</dbReference>
<evidence type="ECO:0000313" key="2">
    <source>
        <dbReference type="EMBL" id="SQI37264.1"/>
    </source>
</evidence>
<dbReference type="InterPro" id="IPR004716">
    <property type="entry name" value="PTS_IIA_glucitol/sorbitol-sp"/>
</dbReference>
<dbReference type="OrthoDB" id="5113885at2"/>
<evidence type="ECO:0000313" key="3">
    <source>
        <dbReference type="Proteomes" id="UP000249005"/>
    </source>
</evidence>
<dbReference type="Gene3D" id="2.40.33.40">
    <property type="entry name" value="Phosphotransferase system, glucitol/sorbitol-specific IIA component"/>
    <property type="match status" value="1"/>
</dbReference>
<dbReference type="InterPro" id="IPR036665">
    <property type="entry name" value="PTS_IIA_glucitol/sorbitol_sf"/>
</dbReference>
<accession>A0A2X4XKX6</accession>
<protein>
    <submittedName>
        <fullName evidence="2">PTS system glucitol/sorbitol-specific transporter subunit IIA</fullName>
    </submittedName>
</protein>
<dbReference type="AlphaFoldDB" id="A0A2X4XKX6"/>
<dbReference type="GO" id="GO:0009401">
    <property type="term" value="P:phosphoenolpyruvate-dependent sugar phosphotransferase system"/>
    <property type="evidence" value="ECO:0007669"/>
    <property type="project" value="InterPro"/>
</dbReference>
<dbReference type="PANTHER" id="PTHR40398:SF1">
    <property type="entry name" value="PTS SYSTEM GLUCITOL_SORBITOL-SPECIFIC EIIA COMPONENT"/>
    <property type="match status" value="1"/>
</dbReference>
<dbReference type="GO" id="GO:0016301">
    <property type="term" value="F:kinase activity"/>
    <property type="evidence" value="ECO:0007669"/>
    <property type="project" value="TreeGrafter"/>
</dbReference>
<sequence>MKQAIWRAQISAVGKEAAGFLSEGRIILFSDQAPQDLIDYCLVHGGSSLTKPIAVGQHLELYGKVYPITAVGEVASQNLEQLGHITLQFDGATQPELPGTVHLDGSAPSRLDEQGEIVLFEED</sequence>
<dbReference type="GO" id="GO:0008982">
    <property type="term" value="F:protein-N(PI)-phosphohistidine-sugar phosphotransferase activity"/>
    <property type="evidence" value="ECO:0007669"/>
    <property type="project" value="InterPro"/>
</dbReference>
<proteinExistence type="predicted"/>
<feature type="modified residue" description="Phosphohistidine; by HPr" evidence="1">
    <location>
        <position position="44"/>
    </location>
</feature>
<dbReference type="EMBL" id="LS483470">
    <property type="protein sequence ID" value="SQI37264.1"/>
    <property type="molecule type" value="Genomic_DNA"/>
</dbReference>
<dbReference type="GO" id="GO:0005737">
    <property type="term" value="C:cytoplasm"/>
    <property type="evidence" value="ECO:0007669"/>
    <property type="project" value="InterPro"/>
</dbReference>
<dbReference type="PANTHER" id="PTHR40398">
    <property type="entry name" value="PTS SYSTEM GLUCITOL/SORBITOL-SPECIFIC EIIA COMPONENT"/>
    <property type="match status" value="1"/>
</dbReference>
<dbReference type="RefSeq" id="WP_111739637.1">
    <property type="nucleotide sequence ID" value="NZ_LR698987.1"/>
</dbReference>